<dbReference type="AlphaFoldDB" id="A0A0G0LQ68"/>
<evidence type="ECO:0000259" key="2">
    <source>
        <dbReference type="Pfam" id="PF02823"/>
    </source>
</evidence>
<evidence type="ECO:0000313" key="3">
    <source>
        <dbReference type="EMBL" id="KKQ93197.1"/>
    </source>
</evidence>
<organism evidence="3 4">
    <name type="scientific">Candidatus Woesebacteria bacterium GW2011_GWB1_39_10b</name>
    <dbReference type="NCBI Taxonomy" id="1618573"/>
    <lineage>
        <taxon>Bacteria</taxon>
        <taxon>Candidatus Woeseibacteriota</taxon>
    </lineage>
</organism>
<keyword evidence="1" id="KW-0066">ATP synthesis</keyword>
<dbReference type="GO" id="GO:0045259">
    <property type="term" value="C:proton-transporting ATP synthase complex"/>
    <property type="evidence" value="ECO:0007669"/>
    <property type="project" value="UniProtKB-KW"/>
</dbReference>
<dbReference type="InterPro" id="IPR020546">
    <property type="entry name" value="ATP_synth_F1_dsu/esu_N"/>
</dbReference>
<dbReference type="InterPro" id="IPR036771">
    <property type="entry name" value="ATPsynth_dsu/esu_N"/>
</dbReference>
<sequence length="103" mass="11388">MTYMEEKFHLKIQSKEGIIYEGEVESITSYNAVGKFDVLAEHANFISLINKGLIIGSESKGSLKKIDFNHALLRVRGNQVEVYVGIEGMAPSNLEPSQVTTQG</sequence>
<name>A0A0G0LQ68_9BACT</name>
<comment type="caution">
    <text evidence="3">The sequence shown here is derived from an EMBL/GenBank/DDBJ whole genome shotgun (WGS) entry which is preliminary data.</text>
</comment>
<evidence type="ECO:0000256" key="1">
    <source>
        <dbReference type="ARBA" id="ARBA00023196"/>
    </source>
</evidence>
<dbReference type="SUPFAM" id="SSF51344">
    <property type="entry name" value="Epsilon subunit of F1F0-ATP synthase N-terminal domain"/>
    <property type="match status" value="1"/>
</dbReference>
<keyword evidence="1" id="KW-0139">CF(1)</keyword>
<reference evidence="3 4" key="1">
    <citation type="journal article" date="2015" name="Nature">
        <title>rRNA introns, odd ribosomes, and small enigmatic genomes across a large radiation of phyla.</title>
        <authorList>
            <person name="Brown C.T."/>
            <person name="Hug L.A."/>
            <person name="Thomas B.C."/>
            <person name="Sharon I."/>
            <person name="Castelle C.J."/>
            <person name="Singh A."/>
            <person name="Wilkins M.J."/>
            <person name="Williams K.H."/>
            <person name="Banfield J.F."/>
        </authorList>
    </citation>
    <scope>NUCLEOTIDE SEQUENCE [LARGE SCALE GENOMIC DNA]</scope>
</reference>
<dbReference type="Pfam" id="PF02823">
    <property type="entry name" value="ATP-synt_DE_N"/>
    <property type="match status" value="1"/>
</dbReference>
<dbReference type="GO" id="GO:0015986">
    <property type="term" value="P:proton motive force-driven ATP synthesis"/>
    <property type="evidence" value="ECO:0007669"/>
    <property type="project" value="InterPro"/>
</dbReference>
<dbReference type="EMBL" id="LBVW01000016">
    <property type="protein sequence ID" value="KKQ93197.1"/>
    <property type="molecule type" value="Genomic_DNA"/>
</dbReference>
<protein>
    <submittedName>
        <fullName evidence="3">ATP synthase, Delta/Epsilon chain, beta-sandwich domain protein</fullName>
    </submittedName>
</protein>
<gene>
    <name evidence="3" type="ORF">UT19_C0016G0010</name>
</gene>
<proteinExistence type="predicted"/>
<dbReference type="Proteomes" id="UP000034932">
    <property type="component" value="Unassembled WGS sequence"/>
</dbReference>
<accession>A0A0G0LQ68</accession>
<evidence type="ECO:0000313" key="4">
    <source>
        <dbReference type="Proteomes" id="UP000034932"/>
    </source>
</evidence>
<feature type="domain" description="ATP synthase F1 complex delta/epsilon subunit N-terminal" evidence="2">
    <location>
        <begin position="8"/>
        <end position="84"/>
    </location>
</feature>
<dbReference type="Gene3D" id="2.60.15.10">
    <property type="entry name" value="F0F1 ATP synthase delta/epsilon subunit, N-terminal"/>
    <property type="match status" value="1"/>
</dbReference>
<dbReference type="STRING" id="1618573.UT19_C0016G0010"/>